<dbReference type="Proteomes" id="UP000075243">
    <property type="component" value="Chromosome 11"/>
</dbReference>
<keyword evidence="4" id="KW-0808">Transferase</keyword>
<dbReference type="STRING" id="3821.A0A151SSG5"/>
<dbReference type="AlphaFoldDB" id="A0A151SSG5"/>
<accession>A0A151SSG5</accession>
<dbReference type="EC" id="2.1.1.33" evidence="2"/>
<organism evidence="7 8">
    <name type="scientific">Cajanus cajan</name>
    <name type="common">Pigeon pea</name>
    <name type="synonym">Cajanus indicus</name>
    <dbReference type="NCBI Taxonomy" id="3821"/>
    <lineage>
        <taxon>Eukaryota</taxon>
        <taxon>Viridiplantae</taxon>
        <taxon>Streptophyta</taxon>
        <taxon>Embryophyta</taxon>
        <taxon>Tracheophyta</taxon>
        <taxon>Spermatophyta</taxon>
        <taxon>Magnoliopsida</taxon>
        <taxon>eudicotyledons</taxon>
        <taxon>Gunneridae</taxon>
        <taxon>Pentapetalae</taxon>
        <taxon>rosids</taxon>
        <taxon>fabids</taxon>
        <taxon>Fabales</taxon>
        <taxon>Fabaceae</taxon>
        <taxon>Papilionoideae</taxon>
        <taxon>50 kb inversion clade</taxon>
        <taxon>NPAAA clade</taxon>
        <taxon>indigoferoid/millettioid clade</taxon>
        <taxon>Phaseoleae</taxon>
        <taxon>Cajanus</taxon>
    </lineage>
</organism>
<keyword evidence="3" id="KW-0489">Methyltransferase</keyword>
<dbReference type="GO" id="GO:0008176">
    <property type="term" value="F:tRNA (guanine(46)-N7)-methyltransferase activity"/>
    <property type="evidence" value="ECO:0007669"/>
    <property type="project" value="UniProtKB-EC"/>
</dbReference>
<dbReference type="EMBL" id="CM003613">
    <property type="protein sequence ID" value="KYP57689.1"/>
    <property type="molecule type" value="Genomic_DNA"/>
</dbReference>
<dbReference type="InterPro" id="IPR029063">
    <property type="entry name" value="SAM-dependent_MTases_sf"/>
</dbReference>
<reference evidence="7 8" key="1">
    <citation type="journal article" date="2012" name="Nat. Biotechnol.">
        <title>Draft genome sequence of pigeonpea (Cajanus cajan), an orphan legume crop of resource-poor farmers.</title>
        <authorList>
            <person name="Varshney R.K."/>
            <person name="Chen W."/>
            <person name="Li Y."/>
            <person name="Bharti A.K."/>
            <person name="Saxena R.K."/>
            <person name="Schlueter J.A."/>
            <person name="Donoghue M.T."/>
            <person name="Azam S."/>
            <person name="Fan G."/>
            <person name="Whaley A.M."/>
            <person name="Farmer A.D."/>
            <person name="Sheridan J."/>
            <person name="Iwata A."/>
            <person name="Tuteja R."/>
            <person name="Penmetsa R.V."/>
            <person name="Wu W."/>
            <person name="Upadhyaya H.D."/>
            <person name="Yang S.P."/>
            <person name="Shah T."/>
            <person name="Saxena K.B."/>
            <person name="Michael T."/>
            <person name="McCombie W.R."/>
            <person name="Yang B."/>
            <person name="Zhang G."/>
            <person name="Yang H."/>
            <person name="Wang J."/>
            <person name="Spillane C."/>
            <person name="Cook D.R."/>
            <person name="May G.D."/>
            <person name="Xu X."/>
            <person name="Jackson S.A."/>
        </authorList>
    </citation>
    <scope>NUCLEOTIDE SEQUENCE [LARGE SCALE GENOMIC DNA]</scope>
    <source>
        <strain evidence="8">cv. Asha</strain>
    </source>
</reference>
<evidence type="ECO:0000256" key="2">
    <source>
        <dbReference type="ARBA" id="ARBA00011977"/>
    </source>
</evidence>
<evidence type="ECO:0000256" key="3">
    <source>
        <dbReference type="ARBA" id="ARBA00022603"/>
    </source>
</evidence>
<evidence type="ECO:0000256" key="4">
    <source>
        <dbReference type="ARBA" id="ARBA00022679"/>
    </source>
</evidence>
<evidence type="ECO:0000313" key="8">
    <source>
        <dbReference type="Proteomes" id="UP000075243"/>
    </source>
</evidence>
<dbReference type="Gramene" id="C.cajan_03873.t">
    <property type="protein sequence ID" value="C.cajan_03873.t"/>
    <property type="gene ID" value="C.cajan_03873"/>
</dbReference>
<dbReference type="Gene3D" id="3.40.50.150">
    <property type="entry name" value="Vaccinia Virus protein VP39"/>
    <property type="match status" value="1"/>
</dbReference>
<sequence length="87" mass="9922">MARRRQDLNFLGLEINEKLVLRCLDSIHQFGIENGYSVATNATSTFHSIVSTYPGELVLVSIQVNIEFLYFDILKLNFDRCGSFLCC</sequence>
<evidence type="ECO:0000256" key="5">
    <source>
        <dbReference type="ARBA" id="ARBA00022691"/>
    </source>
</evidence>
<keyword evidence="5" id="KW-0949">S-adenosyl-L-methionine</keyword>
<proteinExistence type="predicted"/>
<dbReference type="InterPro" id="IPR003358">
    <property type="entry name" value="tRNA_(Gua-N-7)_MeTrfase_Trmb"/>
</dbReference>
<keyword evidence="8" id="KW-1185">Reference proteome</keyword>
<gene>
    <name evidence="7" type="ORF">KK1_003957</name>
</gene>
<protein>
    <recommendedName>
        <fullName evidence="2">tRNA (guanine(46)-N(7))-methyltransferase</fullName>
        <ecNumber evidence="2">2.1.1.33</ecNumber>
    </recommendedName>
</protein>
<name>A0A151SSG5_CAJCA</name>
<evidence type="ECO:0000256" key="6">
    <source>
        <dbReference type="ARBA" id="ARBA00022694"/>
    </source>
</evidence>
<keyword evidence="6" id="KW-0819">tRNA processing</keyword>
<evidence type="ECO:0000313" key="7">
    <source>
        <dbReference type="EMBL" id="KYP57689.1"/>
    </source>
</evidence>
<comment type="catalytic activity">
    <reaction evidence="1">
        <text>guanosine(46) in tRNA + S-adenosyl-L-methionine = N(7)-methylguanosine(46) in tRNA + S-adenosyl-L-homocysteine</text>
        <dbReference type="Rhea" id="RHEA:42708"/>
        <dbReference type="Rhea" id="RHEA-COMP:10188"/>
        <dbReference type="Rhea" id="RHEA-COMP:10189"/>
        <dbReference type="ChEBI" id="CHEBI:57856"/>
        <dbReference type="ChEBI" id="CHEBI:59789"/>
        <dbReference type="ChEBI" id="CHEBI:74269"/>
        <dbReference type="ChEBI" id="CHEBI:74480"/>
        <dbReference type="EC" id="2.1.1.33"/>
    </reaction>
</comment>
<dbReference type="Pfam" id="PF02390">
    <property type="entry name" value="Methyltransf_4"/>
    <property type="match status" value="1"/>
</dbReference>
<evidence type="ECO:0000256" key="1">
    <source>
        <dbReference type="ARBA" id="ARBA00000142"/>
    </source>
</evidence>